<protein>
    <submittedName>
        <fullName evidence="3">Uncharacterized protein</fullName>
    </submittedName>
</protein>
<name>A0A368S513_SETIT</name>
<evidence type="ECO:0000256" key="1">
    <source>
        <dbReference type="SAM" id="MobiDB-lite"/>
    </source>
</evidence>
<reference evidence="3" key="2">
    <citation type="submission" date="2015-07" db="EMBL/GenBank/DDBJ databases">
        <authorList>
            <person name="Noorani M."/>
        </authorList>
    </citation>
    <scope>NUCLEOTIDE SEQUENCE</scope>
    <source>
        <strain evidence="3">Yugu1</strain>
    </source>
</reference>
<evidence type="ECO:0000313" key="3">
    <source>
        <dbReference type="EMBL" id="RCV36920.1"/>
    </source>
</evidence>
<feature type="signal peptide" evidence="2">
    <location>
        <begin position="1"/>
        <end position="21"/>
    </location>
</feature>
<feature type="compositionally biased region" description="Low complexity" evidence="1">
    <location>
        <begin position="71"/>
        <end position="80"/>
    </location>
</feature>
<reference evidence="3" key="1">
    <citation type="journal article" date="2012" name="Nat. Biotechnol.">
        <title>Reference genome sequence of the model plant Setaria.</title>
        <authorList>
            <person name="Bennetzen J.L."/>
            <person name="Schmutz J."/>
            <person name="Wang H."/>
            <person name="Percifield R."/>
            <person name="Hawkins J."/>
            <person name="Pontaroli A.C."/>
            <person name="Estep M."/>
            <person name="Feng L."/>
            <person name="Vaughn J.N."/>
            <person name="Grimwood J."/>
            <person name="Jenkins J."/>
            <person name="Barry K."/>
            <person name="Lindquist E."/>
            <person name="Hellsten U."/>
            <person name="Deshpande S."/>
            <person name="Wang X."/>
            <person name="Wu X."/>
            <person name="Mitros T."/>
            <person name="Triplett J."/>
            <person name="Yang X."/>
            <person name="Ye C.Y."/>
            <person name="Mauro-Herrera M."/>
            <person name="Wang L."/>
            <person name="Li P."/>
            <person name="Sharma M."/>
            <person name="Sharma R."/>
            <person name="Ronald P.C."/>
            <person name="Panaud O."/>
            <person name="Kellogg E.A."/>
            <person name="Brutnell T.P."/>
            <person name="Doust A.N."/>
            <person name="Tuskan G.A."/>
            <person name="Rokhsar D."/>
            <person name="Devos K.M."/>
        </authorList>
    </citation>
    <scope>NUCLEOTIDE SEQUENCE [LARGE SCALE GENOMIC DNA]</scope>
    <source>
        <strain evidence="3">Yugu1</strain>
    </source>
</reference>
<feature type="region of interest" description="Disordered" evidence="1">
    <location>
        <begin position="142"/>
        <end position="202"/>
    </location>
</feature>
<dbReference type="AlphaFoldDB" id="A0A368S513"/>
<feature type="region of interest" description="Disordered" evidence="1">
    <location>
        <begin position="51"/>
        <end position="127"/>
    </location>
</feature>
<feature type="compositionally biased region" description="Basic and acidic residues" evidence="1">
    <location>
        <begin position="53"/>
        <end position="70"/>
    </location>
</feature>
<sequence length="277" mass="30660">MAIATRFLLGALNGFLAPVKAYSIEVCQPEQQALGTYINCRFQNVHHGSWHHHNLDRTRSPTSGPHDHRSPAATPAPATTHRSPLSNLSPQAKPFYPGAASGGRGKHVRWRDDSDSDAASPCASPPRPSYWNVLLHTPSPVSSPANGCAVSSPPAVSLSPPRRHEKVTDRLGTQTGERHGRRPQRRRGQTTLLHGLPPRRSEHVKKQGWLQSVLAQPAAAPAPNTDEEGWTTAESRRTRSRRRRRQRLAQRQWTAVEQAQPPVKRIPLELAGRCLNY</sequence>
<keyword evidence="2" id="KW-0732">Signal</keyword>
<feature type="region of interest" description="Disordered" evidence="1">
    <location>
        <begin position="216"/>
        <end position="247"/>
    </location>
</feature>
<feature type="compositionally biased region" description="Polar residues" evidence="1">
    <location>
        <begin position="81"/>
        <end position="90"/>
    </location>
</feature>
<feature type="compositionally biased region" description="Basic residues" evidence="1">
    <location>
        <begin position="238"/>
        <end position="247"/>
    </location>
</feature>
<gene>
    <name evidence="3" type="ORF">SETIT_8G020500v2</name>
</gene>
<evidence type="ECO:0000256" key="2">
    <source>
        <dbReference type="SAM" id="SignalP"/>
    </source>
</evidence>
<feature type="chain" id="PRO_5017009043" evidence="2">
    <location>
        <begin position="22"/>
        <end position="277"/>
    </location>
</feature>
<proteinExistence type="predicted"/>
<dbReference type="EMBL" id="CM003535">
    <property type="protein sequence ID" value="RCV36920.1"/>
    <property type="molecule type" value="Genomic_DNA"/>
</dbReference>
<organism evidence="3">
    <name type="scientific">Setaria italica</name>
    <name type="common">Foxtail millet</name>
    <name type="synonym">Panicum italicum</name>
    <dbReference type="NCBI Taxonomy" id="4555"/>
    <lineage>
        <taxon>Eukaryota</taxon>
        <taxon>Viridiplantae</taxon>
        <taxon>Streptophyta</taxon>
        <taxon>Embryophyta</taxon>
        <taxon>Tracheophyta</taxon>
        <taxon>Spermatophyta</taxon>
        <taxon>Magnoliopsida</taxon>
        <taxon>Liliopsida</taxon>
        <taxon>Poales</taxon>
        <taxon>Poaceae</taxon>
        <taxon>PACMAD clade</taxon>
        <taxon>Panicoideae</taxon>
        <taxon>Panicodae</taxon>
        <taxon>Paniceae</taxon>
        <taxon>Cenchrinae</taxon>
        <taxon>Setaria</taxon>
    </lineage>
</organism>
<dbReference type="OrthoDB" id="10262656at2759"/>
<feature type="compositionally biased region" description="Low complexity" evidence="1">
    <location>
        <begin position="149"/>
        <end position="160"/>
    </location>
</feature>
<accession>A0A368S513</accession>
<feature type="non-terminal residue" evidence="3">
    <location>
        <position position="277"/>
    </location>
</feature>
<feature type="compositionally biased region" description="Basic residues" evidence="1">
    <location>
        <begin position="179"/>
        <end position="188"/>
    </location>
</feature>